<evidence type="ECO:0000313" key="1">
    <source>
        <dbReference type="EMBL" id="SJL83060.1"/>
    </source>
</evidence>
<gene>
    <name evidence="1" type="ORF">VPAL9027_01008</name>
</gene>
<dbReference type="AlphaFoldDB" id="A0A1R4B2B5"/>
<reference evidence="1 2" key="1">
    <citation type="submission" date="2017-02" db="EMBL/GenBank/DDBJ databases">
        <authorList>
            <person name="Peterson S.W."/>
        </authorList>
    </citation>
    <scope>NUCLEOTIDE SEQUENCE [LARGE SCALE GENOMIC DNA]</scope>
    <source>
        <strain evidence="1 2">CECT 9027</strain>
    </source>
</reference>
<dbReference type="OrthoDB" id="5893766at2"/>
<organism evidence="1 2">
    <name type="scientific">Vibrio palustris</name>
    <dbReference type="NCBI Taxonomy" id="1918946"/>
    <lineage>
        <taxon>Bacteria</taxon>
        <taxon>Pseudomonadati</taxon>
        <taxon>Pseudomonadota</taxon>
        <taxon>Gammaproteobacteria</taxon>
        <taxon>Vibrionales</taxon>
        <taxon>Vibrionaceae</taxon>
        <taxon>Vibrio</taxon>
    </lineage>
</organism>
<evidence type="ECO:0000313" key="2">
    <source>
        <dbReference type="Proteomes" id="UP000189475"/>
    </source>
</evidence>
<dbReference type="Proteomes" id="UP000189475">
    <property type="component" value="Unassembled WGS sequence"/>
</dbReference>
<protein>
    <submittedName>
        <fullName evidence="1">Uncharacterized protein</fullName>
    </submittedName>
</protein>
<keyword evidence="2" id="KW-1185">Reference proteome</keyword>
<dbReference type="EMBL" id="FUFT01000002">
    <property type="protein sequence ID" value="SJL83060.1"/>
    <property type="molecule type" value="Genomic_DNA"/>
</dbReference>
<proteinExistence type="predicted"/>
<dbReference type="RefSeq" id="WP_077312920.1">
    <property type="nucleotide sequence ID" value="NZ_AP024887.1"/>
</dbReference>
<name>A0A1R4B2B5_9VIBR</name>
<accession>A0A1R4B2B5</accession>
<sequence length="185" mass="22146">MTQDKFTNIYRLPGSIQIRIAKWQSTLKGTSDLVLYEAIRIRNQEYRKRHFFPKGWSFTPFKIEEISITHHGRYIQTTMLTMIDRKIAYKRVYLSQMSEQDAYNALLAFKSEWIIQYNKVVKQYNDVKKKAFLRYAREELETLYPAIPKAEFDRTLWNKLVVSQCGHPSKFDNPFYVKRAKISKN</sequence>